<dbReference type="EMBL" id="WXWW01000035">
    <property type="protein sequence ID" value="NAW63929.1"/>
    <property type="molecule type" value="Genomic_DNA"/>
</dbReference>
<evidence type="ECO:0000313" key="3">
    <source>
        <dbReference type="Proteomes" id="UP000465712"/>
    </source>
</evidence>
<gene>
    <name evidence="2" type="ORF">CAG72_01750</name>
</gene>
<sequence length="74" mass="8436">MFRKYAVFSVTFPVLHKINLLLAIAFFATCCYQLVVQEDIVFSLGLLAVMFLLTLFAGSSNSRRKYISFPYSVD</sequence>
<feature type="transmembrane region" description="Helical" evidence="1">
    <location>
        <begin position="12"/>
        <end position="35"/>
    </location>
</feature>
<accession>A0A7X4W877</accession>
<evidence type="ECO:0000313" key="2">
    <source>
        <dbReference type="EMBL" id="NAW63929.1"/>
    </source>
</evidence>
<protein>
    <submittedName>
        <fullName evidence="2">Uncharacterized protein</fullName>
    </submittedName>
</protein>
<dbReference type="RefSeq" id="WP_161442416.1">
    <property type="nucleotide sequence ID" value="NZ_WXWW01000035.1"/>
</dbReference>
<comment type="caution">
    <text evidence="2">The sequence shown here is derived from an EMBL/GenBank/DDBJ whole genome shotgun (WGS) entry which is preliminary data.</text>
</comment>
<reference evidence="2 3" key="1">
    <citation type="submission" date="2017-05" db="EMBL/GenBank/DDBJ databases">
        <title>High clonality and local adaptation shapes Vibrionaceae linages within an endangered oasis.</title>
        <authorList>
            <person name="Vazquez-Rosas-Landa M."/>
        </authorList>
    </citation>
    <scope>NUCLEOTIDE SEQUENCE [LARGE SCALE GENOMIC DNA]</scope>
    <source>
        <strain evidence="2 3">P46_P4S1P180</strain>
    </source>
</reference>
<evidence type="ECO:0000256" key="1">
    <source>
        <dbReference type="SAM" id="Phobius"/>
    </source>
</evidence>
<keyword evidence="1" id="KW-1133">Transmembrane helix</keyword>
<dbReference type="AlphaFoldDB" id="A0A7X4W877"/>
<proteinExistence type="predicted"/>
<keyword evidence="1" id="KW-0472">Membrane</keyword>
<name>A0A7X4W877_9GAMM</name>
<keyword evidence="1" id="KW-0812">Transmembrane</keyword>
<organism evidence="2 3">
    <name type="scientific">Photobacterium halotolerans</name>
    <dbReference type="NCBI Taxonomy" id="265726"/>
    <lineage>
        <taxon>Bacteria</taxon>
        <taxon>Pseudomonadati</taxon>
        <taxon>Pseudomonadota</taxon>
        <taxon>Gammaproteobacteria</taxon>
        <taxon>Vibrionales</taxon>
        <taxon>Vibrionaceae</taxon>
        <taxon>Photobacterium</taxon>
    </lineage>
</organism>
<dbReference type="Proteomes" id="UP000465712">
    <property type="component" value="Unassembled WGS sequence"/>
</dbReference>
<feature type="transmembrane region" description="Helical" evidence="1">
    <location>
        <begin position="41"/>
        <end position="58"/>
    </location>
</feature>